<keyword evidence="2" id="KW-1133">Transmembrane helix</keyword>
<evidence type="ECO:0000313" key="3">
    <source>
        <dbReference type="EMBL" id="EGX88513.1"/>
    </source>
</evidence>
<proteinExistence type="predicted"/>
<dbReference type="AlphaFoldDB" id="G3JRG3"/>
<dbReference type="EMBL" id="JH126405">
    <property type="protein sequence ID" value="EGX88513.1"/>
    <property type="molecule type" value="Genomic_DNA"/>
</dbReference>
<feature type="region of interest" description="Disordered" evidence="1">
    <location>
        <begin position="1"/>
        <end position="27"/>
    </location>
</feature>
<dbReference type="HOGENOM" id="CLU_735633_0_0_1"/>
<dbReference type="InParanoid" id="G3JRG3"/>
<protein>
    <submittedName>
        <fullName evidence="3">Uncharacterized protein</fullName>
    </submittedName>
</protein>
<organism evidence="3 4">
    <name type="scientific">Cordyceps militaris (strain CM01)</name>
    <name type="common">Caterpillar fungus</name>
    <dbReference type="NCBI Taxonomy" id="983644"/>
    <lineage>
        <taxon>Eukaryota</taxon>
        <taxon>Fungi</taxon>
        <taxon>Dikarya</taxon>
        <taxon>Ascomycota</taxon>
        <taxon>Pezizomycotina</taxon>
        <taxon>Sordariomycetes</taxon>
        <taxon>Hypocreomycetidae</taxon>
        <taxon>Hypocreales</taxon>
        <taxon>Cordycipitaceae</taxon>
        <taxon>Cordyceps</taxon>
    </lineage>
</organism>
<sequence length="319" mass="34592">MKRDEEGATEGFVRQGTAHTDNNASWAAPAATSSSLVDHDSSASRRPLSLLRTLLAPPGGALYAPVRAAVVADGHGVAAGLVTAAVLANHVRRVLAPWLGQFLWWHPVQAMRLARGAPHVFIAQQLRSAATLAPASRWLLQTGALALLRRGVLADVLSRGGGSRDATAACLTDAGRILYLALCLMRIEYAYAEACWAASWAYAVCVRAATAERHWCTPLLTGEDSSEDAPRQWRGMLLVASLLLWWLWRVGVRPLRRHGLTGVALSGVPVVVGLVGVGTAHIIRYANKYFIWLEMSEMLLTWVWLILGLGVVVVWRLCD</sequence>
<feature type="transmembrane region" description="Helical" evidence="2">
    <location>
        <begin position="233"/>
        <end position="251"/>
    </location>
</feature>
<feature type="transmembrane region" description="Helical" evidence="2">
    <location>
        <begin position="263"/>
        <end position="286"/>
    </location>
</feature>
<dbReference type="RefSeq" id="XP_006673758.1">
    <property type="nucleotide sequence ID" value="XM_006673695.1"/>
</dbReference>
<feature type="transmembrane region" description="Helical" evidence="2">
    <location>
        <begin position="298"/>
        <end position="318"/>
    </location>
</feature>
<dbReference type="KEGG" id="cmt:CCM_08557"/>
<gene>
    <name evidence="3" type="ORF">CCM_08557</name>
</gene>
<dbReference type="GeneID" id="18170564"/>
<keyword evidence="4" id="KW-1185">Reference proteome</keyword>
<evidence type="ECO:0000313" key="4">
    <source>
        <dbReference type="Proteomes" id="UP000001610"/>
    </source>
</evidence>
<dbReference type="Proteomes" id="UP000001610">
    <property type="component" value="Unassembled WGS sequence"/>
</dbReference>
<dbReference type="eggNOG" id="ENOG502RJ0C">
    <property type="taxonomic scope" value="Eukaryota"/>
</dbReference>
<name>G3JRG3_CORMM</name>
<keyword evidence="2" id="KW-0472">Membrane</keyword>
<evidence type="ECO:0000256" key="1">
    <source>
        <dbReference type="SAM" id="MobiDB-lite"/>
    </source>
</evidence>
<dbReference type="OrthoDB" id="5233297at2759"/>
<dbReference type="OMA" id="WLEMSEM"/>
<dbReference type="VEuPathDB" id="FungiDB:CCM_08557"/>
<reference evidence="3 4" key="1">
    <citation type="journal article" date="2011" name="Genome Biol.">
        <title>Genome sequence of the insect pathogenic fungus Cordyceps militaris, a valued traditional Chinese medicine.</title>
        <authorList>
            <person name="Zheng P."/>
            <person name="Xia Y."/>
            <person name="Xiao G."/>
            <person name="Xiong C."/>
            <person name="Hu X."/>
            <person name="Zhang S."/>
            <person name="Zheng H."/>
            <person name="Huang Y."/>
            <person name="Zhou Y."/>
            <person name="Wang S."/>
            <person name="Zhao G.P."/>
            <person name="Liu X."/>
            <person name="St Leger R.J."/>
            <person name="Wang C."/>
        </authorList>
    </citation>
    <scope>NUCLEOTIDE SEQUENCE [LARGE SCALE GENOMIC DNA]</scope>
    <source>
        <strain evidence="3 4">CM01</strain>
    </source>
</reference>
<accession>G3JRG3</accession>
<evidence type="ECO:0000256" key="2">
    <source>
        <dbReference type="SAM" id="Phobius"/>
    </source>
</evidence>
<keyword evidence="2" id="KW-0812">Transmembrane</keyword>